<dbReference type="GO" id="GO:0046872">
    <property type="term" value="F:metal ion binding"/>
    <property type="evidence" value="ECO:0007669"/>
    <property type="project" value="UniProtKB-KW"/>
</dbReference>
<dbReference type="InterPro" id="IPR036249">
    <property type="entry name" value="Thioredoxin-like_sf"/>
</dbReference>
<dbReference type="PANTHER" id="PTHR12151">
    <property type="entry name" value="ELECTRON TRANSPORT PROTIN SCO1/SENC FAMILY MEMBER"/>
    <property type="match status" value="1"/>
</dbReference>
<comment type="similarity">
    <text evidence="1">Belongs to the SCO1/2 family.</text>
</comment>
<feature type="domain" description="Thioredoxin" evidence="5">
    <location>
        <begin position="37"/>
        <end position="197"/>
    </location>
</feature>
<dbReference type="InterPro" id="IPR003782">
    <property type="entry name" value="SCO1/SenC"/>
</dbReference>
<dbReference type="RefSeq" id="WP_201673593.1">
    <property type="nucleotide sequence ID" value="NZ_JAEQNE010000001.1"/>
</dbReference>
<evidence type="ECO:0000313" key="7">
    <source>
        <dbReference type="Proteomes" id="UP000599109"/>
    </source>
</evidence>
<feature type="binding site" evidence="3">
    <location>
        <position position="162"/>
    </location>
    <ligand>
        <name>Cu cation</name>
        <dbReference type="ChEBI" id="CHEBI:23378"/>
    </ligand>
</feature>
<feature type="disulfide bond" description="Redox-active" evidence="4">
    <location>
        <begin position="75"/>
        <end position="79"/>
    </location>
</feature>
<dbReference type="EMBL" id="JAEQNE010000001">
    <property type="protein sequence ID" value="MBL0391029.1"/>
    <property type="molecule type" value="Genomic_DNA"/>
</dbReference>
<dbReference type="SUPFAM" id="SSF52833">
    <property type="entry name" value="Thioredoxin-like"/>
    <property type="match status" value="1"/>
</dbReference>
<dbReference type="AlphaFoldDB" id="A0A936YX64"/>
<keyword evidence="3" id="KW-0479">Metal-binding</keyword>
<evidence type="ECO:0000256" key="4">
    <source>
        <dbReference type="PIRSR" id="PIRSR603782-2"/>
    </source>
</evidence>
<feature type="binding site" evidence="3">
    <location>
        <position position="75"/>
    </location>
    <ligand>
        <name>Cu cation</name>
        <dbReference type="ChEBI" id="CHEBI:23378"/>
    </ligand>
</feature>
<name>A0A936YX64_9BURK</name>
<feature type="binding site" evidence="3">
    <location>
        <position position="79"/>
    </location>
    <ligand>
        <name>Cu cation</name>
        <dbReference type="ChEBI" id="CHEBI:23378"/>
    </ligand>
</feature>
<dbReference type="InterPro" id="IPR013766">
    <property type="entry name" value="Thioredoxin_domain"/>
</dbReference>
<protein>
    <submittedName>
        <fullName evidence="6">SCO family protein</fullName>
    </submittedName>
</protein>
<keyword evidence="2 3" id="KW-0186">Copper</keyword>
<organism evidence="6 7">
    <name type="scientific">Ramlibacter monticola</name>
    <dbReference type="NCBI Taxonomy" id="1926872"/>
    <lineage>
        <taxon>Bacteria</taxon>
        <taxon>Pseudomonadati</taxon>
        <taxon>Pseudomonadota</taxon>
        <taxon>Betaproteobacteria</taxon>
        <taxon>Burkholderiales</taxon>
        <taxon>Comamonadaceae</taxon>
        <taxon>Ramlibacter</taxon>
    </lineage>
</organism>
<keyword evidence="7" id="KW-1185">Reference proteome</keyword>
<proteinExistence type="inferred from homology"/>
<dbReference type="PROSITE" id="PS51257">
    <property type="entry name" value="PROKAR_LIPOPROTEIN"/>
    <property type="match status" value="1"/>
</dbReference>
<evidence type="ECO:0000256" key="3">
    <source>
        <dbReference type="PIRSR" id="PIRSR603782-1"/>
    </source>
</evidence>
<dbReference type="FunFam" id="3.40.30.10:FF:000013">
    <property type="entry name" value="Blast:Protein SCO1 homolog, mitochondrial"/>
    <property type="match status" value="1"/>
</dbReference>
<dbReference type="Proteomes" id="UP000599109">
    <property type="component" value="Unassembled WGS sequence"/>
</dbReference>
<evidence type="ECO:0000259" key="5">
    <source>
        <dbReference type="PROSITE" id="PS51352"/>
    </source>
</evidence>
<evidence type="ECO:0000256" key="1">
    <source>
        <dbReference type="ARBA" id="ARBA00010996"/>
    </source>
</evidence>
<accession>A0A936YX64</accession>
<comment type="caution">
    <text evidence="6">The sequence shown here is derived from an EMBL/GenBank/DDBJ whole genome shotgun (WGS) entry which is preliminary data.</text>
</comment>
<reference evidence="6 7" key="1">
    <citation type="journal article" date="2017" name="Int. J. Syst. Evol. Microbiol.">
        <title>Ramlibacter monticola sp. nov., isolated from forest soil.</title>
        <authorList>
            <person name="Chaudhary D.K."/>
            <person name="Kim J."/>
        </authorList>
    </citation>
    <scope>NUCLEOTIDE SEQUENCE [LARGE SCALE GENOMIC DNA]</scope>
    <source>
        <strain evidence="6 7">KACC 19175</strain>
    </source>
</reference>
<gene>
    <name evidence="6" type="ORF">JJ685_07725</name>
</gene>
<dbReference type="Pfam" id="PF02630">
    <property type="entry name" value="SCO1-SenC"/>
    <property type="match status" value="1"/>
</dbReference>
<sequence length="197" mass="21918">MNRLSTPTRRTLLLGGLALLAGCDHQPARASFKGVDLTDATYGRDFHLKDRDGRDRSLADWRGKMVLLHFGFTQCPDACPTVLVRAAQIRAQLGKDADKLQVLFVTLDPERDQPEVLSNYTKAFDPSFVALWGDPQATKTVADDFKVFFKKVPTGSSYTLDHSLLSYGFDPQGKLRVALRHAQSAEECAHDLRQLLA</sequence>
<evidence type="ECO:0000313" key="6">
    <source>
        <dbReference type="EMBL" id="MBL0391029.1"/>
    </source>
</evidence>
<dbReference type="PANTHER" id="PTHR12151:SF25">
    <property type="entry name" value="LINALOOL DEHYDRATASE_ISOMERASE DOMAIN-CONTAINING PROTEIN"/>
    <property type="match status" value="1"/>
</dbReference>
<dbReference type="Gene3D" id="3.40.30.10">
    <property type="entry name" value="Glutaredoxin"/>
    <property type="match status" value="1"/>
</dbReference>
<evidence type="ECO:0000256" key="2">
    <source>
        <dbReference type="ARBA" id="ARBA00023008"/>
    </source>
</evidence>
<keyword evidence="4" id="KW-1015">Disulfide bond</keyword>
<dbReference type="CDD" id="cd02968">
    <property type="entry name" value="SCO"/>
    <property type="match status" value="1"/>
</dbReference>
<dbReference type="PROSITE" id="PS51352">
    <property type="entry name" value="THIOREDOXIN_2"/>
    <property type="match status" value="1"/>
</dbReference>